<protein>
    <submittedName>
        <fullName evidence="2">Uncharacterized protein</fullName>
    </submittedName>
</protein>
<sequence length="105" mass="12111">MTVRVTLVPEQRATMPPCRRLRSLTPNGDRFRSGFQPLRYVRTDKCIDRFVDTTQQRCKLAVGLRFGGHRRQPTLLSRRQQRHIPVVDNENHRIGGDTAASASRQ</sequence>
<proteinExistence type="predicted"/>
<keyword evidence="3" id="KW-1185">Reference proteome</keyword>
<reference evidence="2 3" key="1">
    <citation type="submission" date="2018-06" db="EMBL/GenBank/DDBJ databases">
        <title>Halonotius sp. F13-13 a new haloarchaeeon isolated from a solar saltern from Isla Cristina, Huelva, Spain.</title>
        <authorList>
            <person name="Duran-Viseras A."/>
            <person name="Sanchez-Porro C."/>
            <person name="Ventosa A."/>
        </authorList>
    </citation>
    <scope>NUCLEOTIDE SEQUENCE [LARGE SCALE GENOMIC DNA]</scope>
    <source>
        <strain evidence="2 3">CECT 7525</strain>
    </source>
</reference>
<evidence type="ECO:0000313" key="2">
    <source>
        <dbReference type="EMBL" id="RJX51182.1"/>
    </source>
</evidence>
<gene>
    <name evidence="2" type="ORF">DP106_03620</name>
</gene>
<evidence type="ECO:0000256" key="1">
    <source>
        <dbReference type="SAM" id="MobiDB-lite"/>
    </source>
</evidence>
<evidence type="ECO:0000313" key="3">
    <source>
        <dbReference type="Proteomes" id="UP000281564"/>
    </source>
</evidence>
<dbReference type="AlphaFoldDB" id="A0A3A6QD96"/>
<organism evidence="2 3">
    <name type="scientific">Halonotius pteroides</name>
    <dbReference type="NCBI Taxonomy" id="268735"/>
    <lineage>
        <taxon>Archaea</taxon>
        <taxon>Methanobacteriati</taxon>
        <taxon>Methanobacteriota</taxon>
        <taxon>Stenosarchaea group</taxon>
        <taxon>Halobacteria</taxon>
        <taxon>Halobacteriales</taxon>
        <taxon>Haloferacaceae</taxon>
        <taxon>Halonotius</taxon>
    </lineage>
</organism>
<dbReference type="EMBL" id="QMDW01000003">
    <property type="protein sequence ID" value="RJX51182.1"/>
    <property type="molecule type" value="Genomic_DNA"/>
</dbReference>
<dbReference type="Proteomes" id="UP000281564">
    <property type="component" value="Unassembled WGS sequence"/>
</dbReference>
<accession>A0A3A6QD96</accession>
<comment type="caution">
    <text evidence="2">The sequence shown here is derived from an EMBL/GenBank/DDBJ whole genome shotgun (WGS) entry which is preliminary data.</text>
</comment>
<feature type="region of interest" description="Disordered" evidence="1">
    <location>
        <begin position="84"/>
        <end position="105"/>
    </location>
</feature>
<name>A0A3A6QD96_9EURY</name>